<feature type="non-terminal residue" evidence="2">
    <location>
        <position position="75"/>
    </location>
</feature>
<evidence type="ECO:0000313" key="3">
    <source>
        <dbReference type="Proteomes" id="UP000321570"/>
    </source>
</evidence>
<keyword evidence="3" id="KW-1185">Reference proteome</keyword>
<evidence type="ECO:0000313" key="2">
    <source>
        <dbReference type="EMBL" id="VUZ57521.1"/>
    </source>
</evidence>
<organism evidence="2 3">
    <name type="scientific">Hymenolepis diminuta</name>
    <name type="common">Rat tapeworm</name>
    <dbReference type="NCBI Taxonomy" id="6216"/>
    <lineage>
        <taxon>Eukaryota</taxon>
        <taxon>Metazoa</taxon>
        <taxon>Spiralia</taxon>
        <taxon>Lophotrochozoa</taxon>
        <taxon>Platyhelminthes</taxon>
        <taxon>Cestoda</taxon>
        <taxon>Eucestoda</taxon>
        <taxon>Cyclophyllidea</taxon>
        <taxon>Hymenolepididae</taxon>
        <taxon>Hymenolepis</taxon>
    </lineage>
</organism>
<protein>
    <submittedName>
        <fullName evidence="2">Uncharacterized protein</fullName>
    </submittedName>
</protein>
<evidence type="ECO:0000256" key="1">
    <source>
        <dbReference type="SAM" id="MobiDB-lite"/>
    </source>
</evidence>
<reference evidence="2 3" key="1">
    <citation type="submission" date="2019-07" db="EMBL/GenBank/DDBJ databases">
        <authorList>
            <person name="Jastrzebski P J."/>
            <person name="Paukszto L."/>
            <person name="Jastrzebski P J."/>
        </authorList>
    </citation>
    <scope>NUCLEOTIDE SEQUENCE [LARGE SCALE GENOMIC DNA]</scope>
    <source>
        <strain evidence="2 3">WMS-il1</strain>
    </source>
</reference>
<feature type="compositionally biased region" description="Basic and acidic residues" evidence="1">
    <location>
        <begin position="1"/>
        <end position="22"/>
    </location>
</feature>
<gene>
    <name evidence="2" type="ORF">WMSIL1_LOCUS15132</name>
</gene>
<sequence>AESVVKGRPESEEGKEREDRKGFLKTPSSSEVDFELLREGWDQLATFIYCYNILRNLDSENTDYVYLSAPRTPSH</sequence>
<dbReference type="EMBL" id="CABIJS010000719">
    <property type="protein sequence ID" value="VUZ57521.1"/>
    <property type="molecule type" value="Genomic_DNA"/>
</dbReference>
<name>A0A564ZDE0_HYMDI</name>
<feature type="non-terminal residue" evidence="2">
    <location>
        <position position="1"/>
    </location>
</feature>
<accession>A0A564ZDE0</accession>
<dbReference type="AlphaFoldDB" id="A0A564ZDE0"/>
<feature type="region of interest" description="Disordered" evidence="1">
    <location>
        <begin position="1"/>
        <end position="25"/>
    </location>
</feature>
<dbReference type="Proteomes" id="UP000321570">
    <property type="component" value="Unassembled WGS sequence"/>
</dbReference>
<proteinExistence type="predicted"/>